<evidence type="ECO:0000313" key="3">
    <source>
        <dbReference type="Proteomes" id="UP000266841"/>
    </source>
</evidence>
<name>K0TLV8_THAOC</name>
<accession>K0TLV8</accession>
<dbReference type="EMBL" id="AGNL01002812">
    <property type="protein sequence ID" value="EJK75656.1"/>
    <property type="molecule type" value="Genomic_DNA"/>
</dbReference>
<keyword evidence="3" id="KW-1185">Reference proteome</keyword>
<proteinExistence type="predicted"/>
<evidence type="ECO:0000313" key="2">
    <source>
        <dbReference type="EMBL" id="EJK75656.1"/>
    </source>
</evidence>
<comment type="caution">
    <text evidence="2">The sequence shown here is derived from an EMBL/GenBank/DDBJ whole genome shotgun (WGS) entry which is preliminary data.</text>
</comment>
<reference evidence="2 3" key="1">
    <citation type="journal article" date="2012" name="Genome Biol.">
        <title>Genome and low-iron response of an oceanic diatom adapted to chronic iron limitation.</title>
        <authorList>
            <person name="Lommer M."/>
            <person name="Specht M."/>
            <person name="Roy A.S."/>
            <person name="Kraemer L."/>
            <person name="Andreson R."/>
            <person name="Gutowska M.A."/>
            <person name="Wolf J."/>
            <person name="Bergner S.V."/>
            <person name="Schilhabel M.B."/>
            <person name="Klostermeier U.C."/>
            <person name="Beiko R.G."/>
            <person name="Rosenstiel P."/>
            <person name="Hippler M."/>
            <person name="Laroche J."/>
        </authorList>
    </citation>
    <scope>NUCLEOTIDE SEQUENCE [LARGE SCALE GENOMIC DNA]</scope>
    <source>
        <strain evidence="2 3">CCMP1005</strain>
    </source>
</reference>
<dbReference type="AlphaFoldDB" id="K0TLV8"/>
<organism evidence="2 3">
    <name type="scientific">Thalassiosira oceanica</name>
    <name type="common">Marine diatom</name>
    <dbReference type="NCBI Taxonomy" id="159749"/>
    <lineage>
        <taxon>Eukaryota</taxon>
        <taxon>Sar</taxon>
        <taxon>Stramenopiles</taxon>
        <taxon>Ochrophyta</taxon>
        <taxon>Bacillariophyta</taxon>
        <taxon>Coscinodiscophyceae</taxon>
        <taxon>Thalassiosirophycidae</taxon>
        <taxon>Thalassiosirales</taxon>
        <taxon>Thalassiosiraceae</taxon>
        <taxon>Thalassiosira</taxon>
    </lineage>
</organism>
<protein>
    <recommendedName>
        <fullName evidence="4">DUF659 domain-containing protein</fullName>
    </recommendedName>
</protein>
<sequence length="397" mass="43441">MSNLEARKLATCEHKQHSRQKKIRDIAAPSAASAGTEASSVVLRSCPSNLRPSGLGYGGRGPMIMAITATDDNAQKAYRLDRCWHFDRILMPFEYQIAADGRPRHAIVCSRRRSSAAAGDAPARIATMSSSSGSSAARESFGSIRESASASFAARNSKRKRQMNFDLTSALEVATLTKKDAEKILKGEVEVTLQRKEPLSRLLDPAFQANLINRYPNIGKYLPSSVHTIYANYVEEIDRETLNEIVQLMLREPGLINVAFDGVTVNGKHKTIYCASIGGFTMFFKWTDLKSNDHVSAEEVKSSVEICNQIKALLDNREIASLPVDNASRYVANETAVSLVIAGGYGPIVLRDPAHCVDLPAKDMAGLSFVKEGVDWCSEICECVELLSPDSAMYLTL</sequence>
<dbReference type="Proteomes" id="UP000266841">
    <property type="component" value="Unassembled WGS sequence"/>
</dbReference>
<evidence type="ECO:0000256" key="1">
    <source>
        <dbReference type="SAM" id="MobiDB-lite"/>
    </source>
</evidence>
<feature type="region of interest" description="Disordered" evidence="1">
    <location>
        <begin position="10"/>
        <end position="31"/>
    </location>
</feature>
<gene>
    <name evidence="2" type="ORF">THAOC_02613</name>
</gene>
<evidence type="ECO:0008006" key="4">
    <source>
        <dbReference type="Google" id="ProtNLM"/>
    </source>
</evidence>